<sequence>MSENPELESIDRQIASENERHRQRIEQLRQQKQRIKNIQARKKDNEKIQKTYKECIYELVNIFVS</sequence>
<evidence type="ECO:0000313" key="3">
    <source>
        <dbReference type="Proteomes" id="UP000823632"/>
    </source>
</evidence>
<reference evidence="2" key="2">
    <citation type="journal article" date="2021" name="PeerJ">
        <title>Extensive microbial diversity within the chicken gut microbiome revealed by metagenomics and culture.</title>
        <authorList>
            <person name="Gilroy R."/>
            <person name="Ravi A."/>
            <person name="Getino M."/>
            <person name="Pursley I."/>
            <person name="Horton D.L."/>
            <person name="Alikhan N.F."/>
            <person name="Baker D."/>
            <person name="Gharbi K."/>
            <person name="Hall N."/>
            <person name="Watson M."/>
            <person name="Adriaenssens E.M."/>
            <person name="Foster-Nyarko E."/>
            <person name="Jarju S."/>
            <person name="Secka A."/>
            <person name="Antonio M."/>
            <person name="Oren A."/>
            <person name="Chaudhuri R.R."/>
            <person name="La Ragione R."/>
            <person name="Hildebrand F."/>
            <person name="Pallen M.J."/>
        </authorList>
    </citation>
    <scope>NUCLEOTIDE SEQUENCE</scope>
    <source>
        <strain evidence="2">10192</strain>
    </source>
</reference>
<organism evidence="2 3">
    <name type="scientific">Candidatus Scatousia excrementipullorum</name>
    <dbReference type="NCBI Taxonomy" id="2840936"/>
    <lineage>
        <taxon>Bacteria</taxon>
        <taxon>Candidatus Scatousia</taxon>
    </lineage>
</organism>
<name>A0A9D9DPD2_9BACT</name>
<feature type="region of interest" description="Disordered" evidence="1">
    <location>
        <begin position="1"/>
        <end position="30"/>
    </location>
</feature>
<gene>
    <name evidence="2" type="ORF">IAC76_07365</name>
</gene>
<dbReference type="Proteomes" id="UP000823632">
    <property type="component" value="Unassembled WGS sequence"/>
</dbReference>
<dbReference type="AlphaFoldDB" id="A0A9D9DPD2"/>
<accession>A0A9D9DPD2</accession>
<protein>
    <submittedName>
        <fullName evidence="2">Uncharacterized protein</fullName>
    </submittedName>
</protein>
<reference evidence="2" key="1">
    <citation type="submission" date="2020-10" db="EMBL/GenBank/DDBJ databases">
        <authorList>
            <person name="Gilroy R."/>
        </authorList>
    </citation>
    <scope>NUCLEOTIDE SEQUENCE</scope>
    <source>
        <strain evidence="2">10192</strain>
    </source>
</reference>
<evidence type="ECO:0000256" key="1">
    <source>
        <dbReference type="SAM" id="MobiDB-lite"/>
    </source>
</evidence>
<evidence type="ECO:0000313" key="2">
    <source>
        <dbReference type="EMBL" id="MBO8431193.1"/>
    </source>
</evidence>
<proteinExistence type="predicted"/>
<dbReference type="EMBL" id="JADIND010000161">
    <property type="protein sequence ID" value="MBO8431193.1"/>
    <property type="molecule type" value="Genomic_DNA"/>
</dbReference>
<comment type="caution">
    <text evidence="2">The sequence shown here is derived from an EMBL/GenBank/DDBJ whole genome shotgun (WGS) entry which is preliminary data.</text>
</comment>
<feature type="compositionally biased region" description="Basic and acidic residues" evidence="1">
    <location>
        <begin position="17"/>
        <end position="29"/>
    </location>
</feature>